<dbReference type="Proteomes" id="UP001190926">
    <property type="component" value="Unassembled WGS sequence"/>
</dbReference>
<feature type="region of interest" description="Disordered" evidence="7">
    <location>
        <begin position="562"/>
        <end position="617"/>
    </location>
</feature>
<feature type="transmembrane region" description="Helical" evidence="8">
    <location>
        <begin position="94"/>
        <end position="114"/>
    </location>
</feature>
<dbReference type="GO" id="GO:0016020">
    <property type="term" value="C:membrane"/>
    <property type="evidence" value="ECO:0007669"/>
    <property type="project" value="UniProtKB-SubCell"/>
</dbReference>
<name>A0AAD4J6V7_PERFH</name>
<evidence type="ECO:0000256" key="2">
    <source>
        <dbReference type="ARBA" id="ARBA00005982"/>
    </source>
</evidence>
<evidence type="ECO:0000256" key="8">
    <source>
        <dbReference type="SAM" id="Phobius"/>
    </source>
</evidence>
<feature type="transmembrane region" description="Helical" evidence="8">
    <location>
        <begin position="62"/>
        <end position="82"/>
    </location>
</feature>
<gene>
    <name evidence="9" type="ORF">C2S53_014878</name>
</gene>
<sequence length="644" mass="73217">MKLIVRQQCWGTFRYYVVFTKSILFILGLIFSYKLVEKTFLNILFTHLTDAWDEKDYDLRRFAILVNVHEGTSAVLVMFFAFVADVYTGRFRMVVFSTTLCIIGLLLNCVAVGWEDAEQLKLELFCPALGLMTLAEAAQTVTLQAFLEDQLRIRLKDATVEDDDTGRRRQQSKFWWTFVSFVAAIFSLFGPLQRLSFGKLAMVLTALMGACFFFFLLGFKYYNCIATTESPLTDVGLVILRAIKKRNLDYPLTPEHLFDNSGNDTQIWPHVPWLRWLDRAAIVQENEDAGRPATVEKVKGVKLLLKMLPLWSNFLTLCLVTAIGSTFFFEEAISISDKLFPILFFTNLQRFTEFVVSAISTLIIEKLIGQKKKHKAQRMELVRIGIGMLCCVLCCTVAWANAAHRLRLVQKYNMIEIKSHTTIQEFLNENMSVYRLTPQYLLLGLMGGLSEEGLQNFFESQVSESLSRFGPPLGECMMGIGKFLSILCILIFSKWFHKGLNDSRLDEYYALLAVLSFANVIVYCWVGYWYKDDTFLLSVDVEMGNINADEVVDATLESRSLHGQPLSHRSLSHRTASKPKDSTSSWGDNAAQNSSSSKQSQVTSQAENDQDPLLPSKSTKNYLLLRAVTAFSRLSSRVARERSD</sequence>
<reference evidence="9 10" key="1">
    <citation type="journal article" date="2021" name="Nat. Commun.">
        <title>Incipient diploidization of the medicinal plant Perilla within 10,000 years.</title>
        <authorList>
            <person name="Zhang Y."/>
            <person name="Shen Q."/>
            <person name="Leng L."/>
            <person name="Zhang D."/>
            <person name="Chen S."/>
            <person name="Shi Y."/>
            <person name="Ning Z."/>
            <person name="Chen S."/>
        </authorList>
    </citation>
    <scope>NUCLEOTIDE SEQUENCE [LARGE SCALE GENOMIC DNA]</scope>
    <source>
        <strain evidence="10">cv. PC099</strain>
    </source>
</reference>
<feature type="transmembrane region" description="Helical" evidence="8">
    <location>
        <begin position="381"/>
        <end position="402"/>
    </location>
</feature>
<accession>A0AAD4J6V7</accession>
<protein>
    <submittedName>
        <fullName evidence="9">Uncharacterized protein</fullName>
    </submittedName>
</protein>
<evidence type="ECO:0000256" key="7">
    <source>
        <dbReference type="SAM" id="MobiDB-lite"/>
    </source>
</evidence>
<evidence type="ECO:0000256" key="6">
    <source>
        <dbReference type="ARBA" id="ARBA00044504"/>
    </source>
</evidence>
<comment type="similarity">
    <text evidence="6">Belongs to the major facilitator superfamily. Phosphate:H(+) symporter (TC 2.A.1.9) family.</text>
</comment>
<comment type="caution">
    <text evidence="9">The sequence shown here is derived from an EMBL/GenBank/DDBJ whole genome shotgun (WGS) entry which is preliminary data.</text>
</comment>
<evidence type="ECO:0000256" key="1">
    <source>
        <dbReference type="ARBA" id="ARBA00004141"/>
    </source>
</evidence>
<feature type="compositionally biased region" description="Polar residues" evidence="7">
    <location>
        <begin position="582"/>
        <end position="591"/>
    </location>
</feature>
<feature type="transmembrane region" description="Helical" evidence="8">
    <location>
        <begin position="308"/>
        <end position="329"/>
    </location>
</feature>
<dbReference type="InterPro" id="IPR036259">
    <property type="entry name" value="MFS_trans_sf"/>
</dbReference>
<dbReference type="InterPro" id="IPR000109">
    <property type="entry name" value="POT_fam"/>
</dbReference>
<evidence type="ECO:0000313" key="9">
    <source>
        <dbReference type="EMBL" id="KAH6827916.1"/>
    </source>
</evidence>
<dbReference type="Gene3D" id="1.20.1250.20">
    <property type="entry name" value="MFS general substrate transporter like domains"/>
    <property type="match status" value="1"/>
</dbReference>
<dbReference type="GO" id="GO:0022857">
    <property type="term" value="F:transmembrane transporter activity"/>
    <property type="evidence" value="ECO:0007669"/>
    <property type="project" value="InterPro"/>
</dbReference>
<feature type="transmembrane region" description="Helical" evidence="8">
    <location>
        <begin position="12"/>
        <end position="33"/>
    </location>
</feature>
<feature type="transmembrane region" description="Helical" evidence="8">
    <location>
        <begin position="198"/>
        <end position="219"/>
    </location>
</feature>
<dbReference type="PANTHER" id="PTHR11654">
    <property type="entry name" value="OLIGOPEPTIDE TRANSPORTER-RELATED"/>
    <property type="match status" value="1"/>
</dbReference>
<dbReference type="AlphaFoldDB" id="A0AAD4J6V7"/>
<proteinExistence type="inferred from homology"/>
<evidence type="ECO:0000256" key="4">
    <source>
        <dbReference type="ARBA" id="ARBA00022989"/>
    </source>
</evidence>
<comment type="subcellular location">
    <subcellularLocation>
        <location evidence="1">Membrane</location>
        <topology evidence="1">Multi-pass membrane protein</topology>
    </subcellularLocation>
</comment>
<dbReference type="Pfam" id="PF00854">
    <property type="entry name" value="PTR2"/>
    <property type="match status" value="1"/>
</dbReference>
<comment type="similarity">
    <text evidence="2">Belongs to the major facilitator superfamily. Proton-dependent oligopeptide transporter (POT/PTR) (TC 2.A.17) family.</text>
</comment>
<feature type="compositionally biased region" description="Low complexity" evidence="7">
    <location>
        <begin position="592"/>
        <end position="605"/>
    </location>
</feature>
<feature type="transmembrane region" description="Helical" evidence="8">
    <location>
        <begin position="477"/>
        <end position="496"/>
    </location>
</feature>
<feature type="transmembrane region" description="Helical" evidence="8">
    <location>
        <begin position="508"/>
        <end position="530"/>
    </location>
</feature>
<keyword evidence="10" id="KW-1185">Reference proteome</keyword>
<keyword evidence="4 8" id="KW-1133">Transmembrane helix</keyword>
<dbReference type="EMBL" id="SDAM02000134">
    <property type="protein sequence ID" value="KAH6827916.1"/>
    <property type="molecule type" value="Genomic_DNA"/>
</dbReference>
<feature type="transmembrane region" description="Helical" evidence="8">
    <location>
        <begin position="349"/>
        <end position="369"/>
    </location>
</feature>
<keyword evidence="5 8" id="KW-0472">Membrane</keyword>
<evidence type="ECO:0000313" key="10">
    <source>
        <dbReference type="Proteomes" id="UP001190926"/>
    </source>
</evidence>
<organism evidence="9 10">
    <name type="scientific">Perilla frutescens var. hirtella</name>
    <name type="common">Perilla citriodora</name>
    <name type="synonym">Perilla setoyensis</name>
    <dbReference type="NCBI Taxonomy" id="608512"/>
    <lineage>
        <taxon>Eukaryota</taxon>
        <taxon>Viridiplantae</taxon>
        <taxon>Streptophyta</taxon>
        <taxon>Embryophyta</taxon>
        <taxon>Tracheophyta</taxon>
        <taxon>Spermatophyta</taxon>
        <taxon>Magnoliopsida</taxon>
        <taxon>eudicotyledons</taxon>
        <taxon>Gunneridae</taxon>
        <taxon>Pentapetalae</taxon>
        <taxon>asterids</taxon>
        <taxon>lamiids</taxon>
        <taxon>Lamiales</taxon>
        <taxon>Lamiaceae</taxon>
        <taxon>Nepetoideae</taxon>
        <taxon>Elsholtzieae</taxon>
        <taxon>Perilla</taxon>
    </lineage>
</organism>
<evidence type="ECO:0000256" key="3">
    <source>
        <dbReference type="ARBA" id="ARBA00022692"/>
    </source>
</evidence>
<feature type="transmembrane region" description="Helical" evidence="8">
    <location>
        <begin position="174"/>
        <end position="192"/>
    </location>
</feature>
<keyword evidence="3 8" id="KW-0812">Transmembrane</keyword>
<feature type="transmembrane region" description="Helical" evidence="8">
    <location>
        <begin position="126"/>
        <end position="147"/>
    </location>
</feature>
<evidence type="ECO:0000256" key="5">
    <source>
        <dbReference type="ARBA" id="ARBA00023136"/>
    </source>
</evidence>